<evidence type="ECO:0000256" key="4">
    <source>
        <dbReference type="ARBA" id="ARBA00022723"/>
    </source>
</evidence>
<dbReference type="InterPro" id="IPR019999">
    <property type="entry name" value="Anth_synth_I-like"/>
</dbReference>
<keyword evidence="5" id="KW-0460">Magnesium</keyword>
<evidence type="ECO:0000256" key="5">
    <source>
        <dbReference type="ARBA" id="ARBA00022842"/>
    </source>
</evidence>
<dbReference type="Pfam" id="PF04715">
    <property type="entry name" value="Anth_synt_I_N"/>
    <property type="match status" value="1"/>
</dbReference>
<evidence type="ECO:0000256" key="7">
    <source>
        <dbReference type="ARBA" id="ARBA00025634"/>
    </source>
</evidence>
<evidence type="ECO:0000256" key="3">
    <source>
        <dbReference type="ARBA" id="ARBA00020653"/>
    </source>
</evidence>
<dbReference type="PANTHER" id="PTHR11236">
    <property type="entry name" value="AMINOBENZOATE/ANTHRANILATE SYNTHASE"/>
    <property type="match status" value="1"/>
</dbReference>
<evidence type="ECO:0000256" key="1">
    <source>
        <dbReference type="ARBA" id="ARBA00001946"/>
    </source>
</evidence>
<evidence type="ECO:0000313" key="13">
    <source>
        <dbReference type="Proteomes" id="UP000029714"/>
    </source>
</evidence>
<dbReference type="Gene3D" id="3.60.120.10">
    <property type="entry name" value="Anthranilate synthase"/>
    <property type="match status" value="1"/>
</dbReference>
<dbReference type="EMBL" id="JRMP02000010">
    <property type="protein sequence ID" value="TLD94080.1"/>
    <property type="molecule type" value="Genomic_DNA"/>
</dbReference>
<keyword evidence="6" id="KW-0456">Lyase</keyword>
<dbReference type="Pfam" id="PF00425">
    <property type="entry name" value="Chorismate_bind"/>
    <property type="match status" value="1"/>
</dbReference>
<dbReference type="GO" id="GO:0000162">
    <property type="term" value="P:L-tryptophan biosynthetic process"/>
    <property type="evidence" value="ECO:0007669"/>
    <property type="project" value="TreeGrafter"/>
</dbReference>
<comment type="catalytic activity">
    <reaction evidence="8">
        <text>chorismate + L-glutamine = anthranilate + pyruvate + L-glutamate + H(+)</text>
        <dbReference type="Rhea" id="RHEA:21732"/>
        <dbReference type="ChEBI" id="CHEBI:15361"/>
        <dbReference type="ChEBI" id="CHEBI:15378"/>
        <dbReference type="ChEBI" id="CHEBI:16567"/>
        <dbReference type="ChEBI" id="CHEBI:29748"/>
        <dbReference type="ChEBI" id="CHEBI:29985"/>
        <dbReference type="ChEBI" id="CHEBI:58359"/>
        <dbReference type="EC" id="4.1.3.27"/>
    </reaction>
</comment>
<evidence type="ECO:0000259" key="10">
    <source>
        <dbReference type="Pfam" id="PF00425"/>
    </source>
</evidence>
<dbReference type="SUPFAM" id="SSF56322">
    <property type="entry name" value="ADC synthase"/>
    <property type="match status" value="1"/>
</dbReference>
<accession>A0A4U8T3J3</accession>
<dbReference type="Proteomes" id="UP000029714">
    <property type="component" value="Unassembled WGS sequence"/>
</dbReference>
<comment type="cofactor">
    <cofactor evidence="1">
        <name>Mg(2+)</name>
        <dbReference type="ChEBI" id="CHEBI:18420"/>
    </cofactor>
</comment>
<reference evidence="12 13" key="2">
    <citation type="journal article" date="2016" name="Infect. Immun.">
        <title>Helicobacter saguini, a Novel Helicobacter Isolated from Cotton-Top Tamarins with Ulcerative Colitis, Has Proinflammatory Properties and Induces Typhlocolitis and Dysplasia in Gnotobiotic IL-10-/- Mice.</title>
        <authorList>
            <person name="Shen Z."/>
            <person name="Mannion A."/>
            <person name="Whary M.T."/>
            <person name="Muthupalani S."/>
            <person name="Sheh A."/>
            <person name="Feng Y."/>
            <person name="Gong G."/>
            <person name="Vandamme P."/>
            <person name="Holcombe H.R."/>
            <person name="Paster B.J."/>
            <person name="Fox J.G."/>
        </authorList>
    </citation>
    <scope>NUCLEOTIDE SEQUENCE [LARGE SCALE GENOMIC DNA]</scope>
    <source>
        <strain evidence="12 13">MIT 97-6194</strain>
    </source>
</reference>
<keyword evidence="4" id="KW-0479">Metal-binding</keyword>
<dbReference type="InterPro" id="IPR005801">
    <property type="entry name" value="ADC_synthase"/>
</dbReference>
<sequence>MKKKSFVDSRDLDSVVSKLLGDSLADSKGRLDSMESADSKGLLSFKRVNANMHTALSLYKFFKAKFLLESASLQSGKGRYSIIVLSTNFMLVKDSLESKFMESKKANSPLPCVRVGDGGWVNDHENIESKSKKNSKKANFIESDSIESNVANSNAEKKYTYFYKDSKKSYDLCNLDSYKVLPPILKHIKEKIQNLDSKDSKNIESKHTKNSKNPNNRHIECSEISTKNSKNHNFIESKTKLDSIKNSKNPNFIESKLDSKHTSSPTTTKDSIESKLDFLTLATMFRQMYPNLPQELQDLPLPFGGLGYVAYEFFSECENITFSKNALYDAPEAILAFPKECIIFDHFFDEAYIVVSAFKGGEFDTQKRLQNIESKMQKVRNIKTIESKKLESKILYEDSKEWYKKYVKVIKNEIYKGTFLQCVLSRAMSIQSNLNPLSFYEKLRRNNPSPYMYFLDFGDFKIIGASPEVMLKCKNGVQTLRPIAGTRRRGATLSEDNALANELLNDEKESAEHLMLVDLGRNDIGRSASPGSVKIDAFRVIERYSSVMHIVSQVSGEIAADKNVNDCFKACFPAGTISGAPKIEAISKLELYETHARGIYSGAILYFTRNGDLDSAITLRSCVYKGIHSQNAENLGIYYLQAGAGIVIDSNEEAEYLETCKKMQALREILIDIKG</sequence>
<comment type="subunit">
    <text evidence="2">Heterotetramer consisting of two non-identical subunits: a beta subunit (TrpG) and a large alpha subunit (TrpE).</text>
</comment>
<dbReference type="GO" id="GO:0004049">
    <property type="term" value="F:anthranilate synthase activity"/>
    <property type="evidence" value="ECO:0007669"/>
    <property type="project" value="UniProtKB-EC"/>
</dbReference>
<feature type="region of interest" description="Disordered" evidence="9">
    <location>
        <begin position="196"/>
        <end position="224"/>
    </location>
</feature>
<dbReference type="InterPro" id="IPR006805">
    <property type="entry name" value="Anth_synth_I_N"/>
</dbReference>
<dbReference type="OrthoDB" id="9803598at2"/>
<dbReference type="RefSeq" id="WP_052062471.1">
    <property type="nucleotide sequence ID" value="NZ_JRMP02000010.1"/>
</dbReference>
<feature type="domain" description="Chorismate-utilising enzyme C-terminal" evidence="10">
    <location>
        <begin position="400"/>
        <end position="662"/>
    </location>
</feature>
<dbReference type="PANTHER" id="PTHR11236:SF48">
    <property type="entry name" value="ISOCHORISMATE SYNTHASE MENF"/>
    <property type="match status" value="1"/>
</dbReference>
<evidence type="ECO:0000313" key="12">
    <source>
        <dbReference type="EMBL" id="TLD94080.1"/>
    </source>
</evidence>
<comment type="caution">
    <text evidence="12">The sequence shown here is derived from an EMBL/GenBank/DDBJ whole genome shotgun (WGS) entry which is preliminary data.</text>
</comment>
<feature type="compositionally biased region" description="Basic and acidic residues" evidence="9">
    <location>
        <begin position="196"/>
        <end position="207"/>
    </location>
</feature>
<dbReference type="GO" id="GO:0046872">
    <property type="term" value="F:metal ion binding"/>
    <property type="evidence" value="ECO:0007669"/>
    <property type="project" value="UniProtKB-KW"/>
</dbReference>
<evidence type="ECO:0000256" key="8">
    <source>
        <dbReference type="ARBA" id="ARBA00047683"/>
    </source>
</evidence>
<evidence type="ECO:0000256" key="6">
    <source>
        <dbReference type="ARBA" id="ARBA00023239"/>
    </source>
</evidence>
<evidence type="ECO:0000256" key="9">
    <source>
        <dbReference type="SAM" id="MobiDB-lite"/>
    </source>
</evidence>
<proteinExistence type="predicted"/>
<name>A0A4U8T3J3_9HELI</name>
<gene>
    <name evidence="12" type="ORF">LS64_007125</name>
</gene>
<dbReference type="AlphaFoldDB" id="A0A4U8T3J3"/>
<reference evidence="12 13" key="1">
    <citation type="journal article" date="2014" name="Genome Announc.">
        <title>Draft genome sequences of eight enterohepatic helicobacter species isolated from both laboratory and wild rodents.</title>
        <authorList>
            <person name="Sheh A."/>
            <person name="Shen Z."/>
            <person name="Fox J.G."/>
        </authorList>
    </citation>
    <scope>NUCLEOTIDE SEQUENCE [LARGE SCALE GENOMIC DNA]</scope>
    <source>
        <strain evidence="12 13">MIT 97-6194</strain>
    </source>
</reference>
<organism evidence="12 13">
    <name type="scientific">Helicobacter saguini</name>
    <dbReference type="NCBI Taxonomy" id="1548018"/>
    <lineage>
        <taxon>Bacteria</taxon>
        <taxon>Pseudomonadati</taxon>
        <taxon>Campylobacterota</taxon>
        <taxon>Epsilonproteobacteria</taxon>
        <taxon>Campylobacterales</taxon>
        <taxon>Helicobacteraceae</taxon>
        <taxon>Helicobacter</taxon>
    </lineage>
</organism>
<protein>
    <recommendedName>
        <fullName evidence="3">Anthranilate synthase component 1</fullName>
    </recommendedName>
</protein>
<comment type="function">
    <text evidence="7">Part of a heterotetrameric complex that catalyzes the two-step biosynthesis of anthranilate, an intermediate in the biosynthesis of L-tryptophan. In the first step, the glutamine-binding beta subunit (TrpG) of anthranilate synthase (AS) provides the glutamine amidotransferase activity which generates ammonia as a substrate that, along with chorismate, is used in the second step, catalyzed by the large alpha subunit of AS (TrpE) to produce anthranilate. In the absence of TrpG, TrpE can synthesize anthranilate directly from chorismate and high concentrations of ammonia.</text>
</comment>
<evidence type="ECO:0000259" key="11">
    <source>
        <dbReference type="Pfam" id="PF04715"/>
    </source>
</evidence>
<evidence type="ECO:0000256" key="2">
    <source>
        <dbReference type="ARBA" id="ARBA00011575"/>
    </source>
</evidence>
<dbReference type="InterPro" id="IPR015890">
    <property type="entry name" value="Chorismate_C"/>
</dbReference>
<feature type="domain" description="Anthranilate synthase component I N-terminal" evidence="11">
    <location>
        <begin position="264"/>
        <end position="353"/>
    </location>
</feature>
<dbReference type="PRINTS" id="PR00095">
    <property type="entry name" value="ANTSNTHASEI"/>
</dbReference>
<keyword evidence="13" id="KW-1185">Reference proteome</keyword>